<evidence type="ECO:0000259" key="7">
    <source>
        <dbReference type="PROSITE" id="PS51332"/>
    </source>
</evidence>
<keyword evidence="6" id="KW-0170">Cobalt</keyword>
<accession>A0ABS8XD27</accession>
<evidence type="ECO:0000313" key="8">
    <source>
        <dbReference type="EMBL" id="MCE4536473.1"/>
    </source>
</evidence>
<sequence>MSDASRAGDAPEFKTATLEQWAKAAAKSAPGGDVSALDWHTPDGLTVKPLYTAADTAGLPYADTLPGFEPFVRGPQPTMYAVRPWTIRQYAGFSTAEESNAFYRKALAAGGQGVSVAFDLATHRGYDSDHPRVTGDVGKAGVAIDSVEDMKILFDGIPLDKVSVSMTMNGAVLPVLAGYVVAAEEQGVGQQQLAGTIQNDILKEFMVRNTYIYPPGPSMRIVGDIIEYTAQKMPKFNSISISGYHMQEAGANQALELAFTLADGKEYVKTALAKGLAVDDFAPRLSFFWAVGMNFYLEIAKMRAARLLWCRIMKGFGATNPKSLMLRTHCQTSGWSLTEQDPYNNVVRTTIEAMAAVFGGTQSLHTNSLDEAIALPTEFSSRIARNTQLIIQEETHITSVIDPWAGSYMMEKLTQDMADKAWAIIQEVDAMGGMTQAVDSGWAKLKIEASAAEKQARIDSGEDVIVGVNKYKLAKEDPVEILEVDNVKVREAQIERLQRIKATRDAAAVQTALGALTRAAENGEGNLLELSIEAMRLRATVGEVSDALEAVFGRHRADTHKVSGVYAAAYDSAEGWAKLQGEIAAFAEQQGRRPRVMIAKLGQDGHDRGAKVVATAFADLGFDVDIGPLFQTPEECARQAIENDVHAVGISTLAAGHKTLVPAIIDALKRQGAEDIIVFVGGVIPQQDYGFLYDAGVKGIYGPGTPIPASAKGVLEAIKAQVAGAPA</sequence>
<dbReference type="Gene3D" id="3.40.50.280">
    <property type="entry name" value="Cobalamin-binding domain"/>
    <property type="match status" value="1"/>
</dbReference>
<evidence type="ECO:0000256" key="4">
    <source>
        <dbReference type="ARBA" id="ARBA00022723"/>
    </source>
</evidence>
<gene>
    <name evidence="8" type="primary">scpA</name>
    <name evidence="8" type="ORF">LXT12_04315</name>
</gene>
<dbReference type="NCBIfam" id="NF006944">
    <property type="entry name" value="PRK09426.1"/>
    <property type="match status" value="1"/>
</dbReference>
<dbReference type="InterPro" id="IPR006098">
    <property type="entry name" value="MMCoA_mutase_a_cat"/>
</dbReference>
<dbReference type="CDD" id="cd02071">
    <property type="entry name" value="MM_CoA_mut_B12_BD"/>
    <property type="match status" value="1"/>
</dbReference>
<protein>
    <submittedName>
        <fullName evidence="8">Methylmalonyl-CoA mutase</fullName>
        <ecNumber evidence="8">5.4.99.2</ecNumber>
    </submittedName>
</protein>
<keyword evidence="9" id="KW-1185">Reference proteome</keyword>
<dbReference type="Pfam" id="PF01642">
    <property type="entry name" value="MM_CoA_mutase"/>
    <property type="match status" value="1"/>
</dbReference>
<dbReference type="InterPro" id="IPR036724">
    <property type="entry name" value="Cobalamin-bd_sf"/>
</dbReference>
<organism evidence="8 9">
    <name type="scientific">Pelomonas caseinilytica</name>
    <dbReference type="NCBI Taxonomy" id="2906763"/>
    <lineage>
        <taxon>Bacteria</taxon>
        <taxon>Pseudomonadati</taxon>
        <taxon>Pseudomonadota</taxon>
        <taxon>Betaproteobacteria</taxon>
        <taxon>Burkholderiales</taxon>
        <taxon>Sphaerotilaceae</taxon>
        <taxon>Roseateles</taxon>
    </lineage>
</organism>
<proteinExistence type="inferred from homology"/>
<dbReference type="SUPFAM" id="SSF51703">
    <property type="entry name" value="Cobalamin (vitamin B12)-dependent enzymes"/>
    <property type="match status" value="1"/>
</dbReference>
<dbReference type="GO" id="GO:0004494">
    <property type="term" value="F:methylmalonyl-CoA mutase activity"/>
    <property type="evidence" value="ECO:0007669"/>
    <property type="project" value="UniProtKB-EC"/>
</dbReference>
<dbReference type="Pfam" id="PF02310">
    <property type="entry name" value="B12-binding"/>
    <property type="match status" value="1"/>
</dbReference>
<dbReference type="PROSITE" id="PS51332">
    <property type="entry name" value="B12_BINDING"/>
    <property type="match status" value="1"/>
</dbReference>
<dbReference type="CDD" id="cd03679">
    <property type="entry name" value="MM_CoA_mutase_alpha_like"/>
    <property type="match status" value="1"/>
</dbReference>
<evidence type="ECO:0000256" key="6">
    <source>
        <dbReference type="ARBA" id="ARBA00023285"/>
    </source>
</evidence>
<dbReference type="InterPro" id="IPR006099">
    <property type="entry name" value="MeMalonylCoA_mutase_a/b_cat"/>
</dbReference>
<evidence type="ECO:0000256" key="3">
    <source>
        <dbReference type="ARBA" id="ARBA00022628"/>
    </source>
</evidence>
<keyword evidence="5 8" id="KW-0413">Isomerase</keyword>
<comment type="caution">
    <text evidence="8">The sequence shown here is derived from an EMBL/GenBank/DDBJ whole genome shotgun (WGS) entry which is preliminary data.</text>
</comment>
<comment type="similarity">
    <text evidence="2">Belongs to the methylmalonyl-CoA mutase family.</text>
</comment>
<dbReference type="InterPro" id="IPR006158">
    <property type="entry name" value="Cobalamin-bd"/>
</dbReference>
<keyword evidence="3" id="KW-0846">Cobalamin</keyword>
<keyword evidence="4" id="KW-0479">Metal-binding</keyword>
<comment type="cofactor">
    <cofactor evidence="1">
        <name>adenosylcob(III)alamin</name>
        <dbReference type="ChEBI" id="CHEBI:18408"/>
    </cofactor>
</comment>
<evidence type="ECO:0000313" key="9">
    <source>
        <dbReference type="Proteomes" id="UP001201463"/>
    </source>
</evidence>
<name>A0ABS8XD27_9BURK</name>
<dbReference type="EC" id="5.4.99.2" evidence="8"/>
<dbReference type="PANTHER" id="PTHR48101:SF4">
    <property type="entry name" value="METHYLMALONYL-COA MUTASE, MITOCHONDRIAL"/>
    <property type="match status" value="1"/>
</dbReference>
<dbReference type="PANTHER" id="PTHR48101">
    <property type="entry name" value="METHYLMALONYL-COA MUTASE, MITOCHONDRIAL-RELATED"/>
    <property type="match status" value="1"/>
</dbReference>
<dbReference type="Proteomes" id="UP001201463">
    <property type="component" value="Unassembled WGS sequence"/>
</dbReference>
<dbReference type="InterPro" id="IPR016176">
    <property type="entry name" value="Cbl-dep_enz_cat"/>
</dbReference>
<dbReference type="EMBL" id="JAJTWT010000002">
    <property type="protein sequence ID" value="MCE4536473.1"/>
    <property type="molecule type" value="Genomic_DNA"/>
</dbReference>
<dbReference type="NCBIfam" id="TIGR00640">
    <property type="entry name" value="acid_CoA_mut_C"/>
    <property type="match status" value="1"/>
</dbReference>
<dbReference type="NCBIfam" id="TIGR00641">
    <property type="entry name" value="acid_CoA_mut_N"/>
    <property type="match status" value="1"/>
</dbReference>
<dbReference type="RefSeq" id="WP_233389834.1">
    <property type="nucleotide sequence ID" value="NZ_JAJTWT010000002.1"/>
</dbReference>
<evidence type="ECO:0000256" key="5">
    <source>
        <dbReference type="ARBA" id="ARBA00023235"/>
    </source>
</evidence>
<reference evidence="8 9" key="1">
    <citation type="submission" date="2021-12" db="EMBL/GenBank/DDBJ databases">
        <title>Genome seq of p7.</title>
        <authorList>
            <person name="Seo T."/>
        </authorList>
    </citation>
    <scope>NUCLEOTIDE SEQUENCE [LARGE SCALE GENOMIC DNA]</scope>
    <source>
        <strain evidence="8 9">P7</strain>
    </source>
</reference>
<dbReference type="InterPro" id="IPR006159">
    <property type="entry name" value="Acid_CoA_mut_C"/>
</dbReference>
<dbReference type="SUPFAM" id="SSF52242">
    <property type="entry name" value="Cobalamin (vitamin B12)-binding domain"/>
    <property type="match status" value="1"/>
</dbReference>
<evidence type="ECO:0000256" key="2">
    <source>
        <dbReference type="ARBA" id="ARBA00008465"/>
    </source>
</evidence>
<feature type="domain" description="B12-binding" evidence="7">
    <location>
        <begin position="593"/>
        <end position="725"/>
    </location>
</feature>
<evidence type="ECO:0000256" key="1">
    <source>
        <dbReference type="ARBA" id="ARBA00001922"/>
    </source>
</evidence>
<dbReference type="Gene3D" id="3.20.20.240">
    <property type="entry name" value="Methylmalonyl-CoA mutase"/>
    <property type="match status" value="1"/>
</dbReference>